<protein>
    <recommendedName>
        <fullName evidence="5">tRNA-specific adenosine deaminase 2</fullName>
        <ecNumber evidence="4">3.5.4.33</ecNumber>
    </recommendedName>
</protein>
<keyword evidence="6" id="KW-0819">tRNA processing</keyword>
<dbReference type="PROSITE" id="PS51747">
    <property type="entry name" value="CYT_DCMP_DEAMINASES_2"/>
    <property type="match status" value="1"/>
</dbReference>
<keyword evidence="7" id="KW-0479">Metal-binding</keyword>
<dbReference type="GO" id="GO:0008270">
    <property type="term" value="F:zinc ion binding"/>
    <property type="evidence" value="ECO:0007669"/>
    <property type="project" value="InterPro"/>
</dbReference>
<feature type="domain" description="CMP/dCMP-type deaminase" evidence="11">
    <location>
        <begin position="1"/>
        <end position="109"/>
    </location>
</feature>
<evidence type="ECO:0000313" key="12">
    <source>
        <dbReference type="EMBL" id="RUS68548.1"/>
    </source>
</evidence>
<evidence type="ECO:0000256" key="10">
    <source>
        <dbReference type="ARBA" id="ARBA00048045"/>
    </source>
</evidence>
<dbReference type="PANTHER" id="PTHR11079">
    <property type="entry name" value="CYTOSINE DEAMINASE FAMILY MEMBER"/>
    <property type="match status" value="1"/>
</dbReference>
<evidence type="ECO:0000256" key="5">
    <source>
        <dbReference type="ARBA" id="ARBA00019216"/>
    </source>
</evidence>
<evidence type="ECO:0000256" key="7">
    <source>
        <dbReference type="ARBA" id="ARBA00022723"/>
    </source>
</evidence>
<evidence type="ECO:0000313" key="13">
    <source>
        <dbReference type="Proteomes" id="UP000271974"/>
    </source>
</evidence>
<evidence type="ECO:0000256" key="4">
    <source>
        <dbReference type="ARBA" id="ARBA00012740"/>
    </source>
</evidence>
<evidence type="ECO:0000256" key="9">
    <source>
        <dbReference type="ARBA" id="ARBA00022833"/>
    </source>
</evidence>
<sequence length="140" mass="15364">EYFMQQAYDQALIAYNIGEVPIGAVLVKDSKVVSVGYNQTITNVDPTAHAEIVAIRSAAKILSNHRLVGTKLYVTMEPCIMCFGAIVQARVSEIIYACDDSRVGALSKENYHLNANVNHNTTVTGGVLHQECSDLLKKFF</sequence>
<dbReference type="InterPro" id="IPR028883">
    <property type="entry name" value="tRNA_aden_deaminase"/>
</dbReference>
<dbReference type="Gene3D" id="3.40.140.10">
    <property type="entry name" value="Cytidine Deaminase, domain 2"/>
    <property type="match status" value="1"/>
</dbReference>
<dbReference type="HAMAP" id="MF_00972">
    <property type="entry name" value="tRNA_aden_deaminase"/>
    <property type="match status" value="1"/>
</dbReference>
<dbReference type="EC" id="3.5.4.33" evidence="4"/>
<keyword evidence="8" id="KW-0378">Hydrolase</keyword>
<dbReference type="PROSITE" id="PS00903">
    <property type="entry name" value="CYT_DCMP_DEAMINASES_1"/>
    <property type="match status" value="1"/>
</dbReference>
<comment type="cofactor">
    <cofactor evidence="1">
        <name>Zn(2+)</name>
        <dbReference type="ChEBI" id="CHEBI:29105"/>
    </cofactor>
</comment>
<name>A0A433SI92_ELYCH</name>
<comment type="caution">
    <text evidence="12">The sequence shown here is derived from an EMBL/GenBank/DDBJ whole genome shotgun (WGS) entry which is preliminary data.</text>
</comment>
<dbReference type="NCBIfam" id="NF008113">
    <property type="entry name" value="PRK10860.1"/>
    <property type="match status" value="1"/>
</dbReference>
<dbReference type="EMBL" id="RQTK01002369">
    <property type="protein sequence ID" value="RUS68548.1"/>
    <property type="molecule type" value="Genomic_DNA"/>
</dbReference>
<feature type="non-terminal residue" evidence="12">
    <location>
        <position position="140"/>
    </location>
</feature>
<dbReference type="GO" id="GO:0052717">
    <property type="term" value="F:tRNA-specific adenosine-34 deaminase activity"/>
    <property type="evidence" value="ECO:0007669"/>
    <property type="project" value="UniProtKB-EC"/>
</dbReference>
<evidence type="ECO:0000256" key="8">
    <source>
        <dbReference type="ARBA" id="ARBA00022801"/>
    </source>
</evidence>
<comment type="catalytic activity">
    <reaction evidence="10">
        <text>adenosine(34) in tRNA + H2O + H(+) = inosine(34) in tRNA + NH4(+)</text>
        <dbReference type="Rhea" id="RHEA:43168"/>
        <dbReference type="Rhea" id="RHEA-COMP:10373"/>
        <dbReference type="Rhea" id="RHEA-COMP:10374"/>
        <dbReference type="ChEBI" id="CHEBI:15377"/>
        <dbReference type="ChEBI" id="CHEBI:15378"/>
        <dbReference type="ChEBI" id="CHEBI:28938"/>
        <dbReference type="ChEBI" id="CHEBI:74411"/>
        <dbReference type="ChEBI" id="CHEBI:82852"/>
        <dbReference type="EC" id="3.5.4.33"/>
    </reaction>
</comment>
<dbReference type="InterPro" id="IPR016193">
    <property type="entry name" value="Cytidine_deaminase-like"/>
</dbReference>
<accession>A0A433SI92</accession>
<evidence type="ECO:0000256" key="2">
    <source>
        <dbReference type="ARBA" id="ARBA00010669"/>
    </source>
</evidence>
<dbReference type="CDD" id="cd01285">
    <property type="entry name" value="nucleoside_deaminase"/>
    <property type="match status" value="1"/>
</dbReference>
<comment type="similarity">
    <text evidence="2">Belongs to the cytidine and deoxycytidylate deaminase family. ADAT2 subfamily.</text>
</comment>
<gene>
    <name evidence="12" type="ORF">EGW08_023689</name>
</gene>
<comment type="subunit">
    <text evidence="3">Homodimer.</text>
</comment>
<evidence type="ECO:0000256" key="3">
    <source>
        <dbReference type="ARBA" id="ARBA00011738"/>
    </source>
</evidence>
<dbReference type="InterPro" id="IPR002125">
    <property type="entry name" value="CMP_dCMP_dom"/>
</dbReference>
<evidence type="ECO:0000256" key="1">
    <source>
        <dbReference type="ARBA" id="ARBA00001947"/>
    </source>
</evidence>
<evidence type="ECO:0000259" key="11">
    <source>
        <dbReference type="PROSITE" id="PS51747"/>
    </source>
</evidence>
<dbReference type="PANTHER" id="PTHR11079:SF202">
    <property type="entry name" value="TRNA-SPECIFIC ADENOSINE DEAMINASE"/>
    <property type="match status" value="1"/>
</dbReference>
<dbReference type="Pfam" id="PF00383">
    <property type="entry name" value="dCMP_cyt_deam_1"/>
    <property type="match status" value="1"/>
</dbReference>
<organism evidence="12 13">
    <name type="scientific">Elysia chlorotica</name>
    <name type="common">Eastern emerald elysia</name>
    <name type="synonym">Sea slug</name>
    <dbReference type="NCBI Taxonomy" id="188477"/>
    <lineage>
        <taxon>Eukaryota</taxon>
        <taxon>Metazoa</taxon>
        <taxon>Spiralia</taxon>
        <taxon>Lophotrochozoa</taxon>
        <taxon>Mollusca</taxon>
        <taxon>Gastropoda</taxon>
        <taxon>Heterobranchia</taxon>
        <taxon>Euthyneura</taxon>
        <taxon>Panpulmonata</taxon>
        <taxon>Sacoglossa</taxon>
        <taxon>Placobranchoidea</taxon>
        <taxon>Plakobranchidae</taxon>
        <taxon>Elysia</taxon>
    </lineage>
</organism>
<dbReference type="Proteomes" id="UP000271974">
    <property type="component" value="Unassembled WGS sequence"/>
</dbReference>
<dbReference type="SUPFAM" id="SSF53927">
    <property type="entry name" value="Cytidine deaminase-like"/>
    <property type="match status" value="1"/>
</dbReference>
<keyword evidence="9" id="KW-0862">Zinc</keyword>
<dbReference type="InterPro" id="IPR016192">
    <property type="entry name" value="APOBEC/CMP_deaminase_Zn-bd"/>
</dbReference>
<dbReference type="AlphaFoldDB" id="A0A433SI92"/>
<feature type="non-terminal residue" evidence="12">
    <location>
        <position position="1"/>
    </location>
</feature>
<dbReference type="OrthoDB" id="408702at2759"/>
<keyword evidence="13" id="KW-1185">Reference proteome</keyword>
<proteinExistence type="inferred from homology"/>
<dbReference type="GO" id="GO:0002100">
    <property type="term" value="P:tRNA wobble adenosine to inosine editing"/>
    <property type="evidence" value="ECO:0007669"/>
    <property type="project" value="InterPro"/>
</dbReference>
<evidence type="ECO:0000256" key="6">
    <source>
        <dbReference type="ARBA" id="ARBA00022694"/>
    </source>
</evidence>
<reference evidence="12 13" key="1">
    <citation type="submission" date="2019-01" db="EMBL/GenBank/DDBJ databases">
        <title>A draft genome assembly of the solar-powered sea slug Elysia chlorotica.</title>
        <authorList>
            <person name="Cai H."/>
            <person name="Li Q."/>
            <person name="Fang X."/>
            <person name="Li J."/>
            <person name="Curtis N.E."/>
            <person name="Altenburger A."/>
            <person name="Shibata T."/>
            <person name="Feng M."/>
            <person name="Maeda T."/>
            <person name="Schwartz J.A."/>
            <person name="Shigenobu S."/>
            <person name="Lundholm N."/>
            <person name="Nishiyama T."/>
            <person name="Yang H."/>
            <person name="Hasebe M."/>
            <person name="Li S."/>
            <person name="Pierce S.K."/>
            <person name="Wang J."/>
        </authorList>
    </citation>
    <scope>NUCLEOTIDE SEQUENCE [LARGE SCALE GENOMIC DNA]</scope>
    <source>
        <strain evidence="12">EC2010</strain>
        <tissue evidence="12">Whole organism of an adult</tissue>
    </source>
</reference>
<dbReference type="STRING" id="188477.A0A433SI92"/>